<organism evidence="2 3">
    <name type="scientific">Aotine betaherpesvirus 1</name>
    <dbReference type="NCBI Taxonomy" id="50290"/>
    <lineage>
        <taxon>Viruses</taxon>
        <taxon>Duplodnaviria</taxon>
        <taxon>Heunggongvirae</taxon>
        <taxon>Peploviricota</taxon>
        <taxon>Herviviricetes</taxon>
        <taxon>Herpesvirales</taxon>
        <taxon>Orthoherpesviridae</taxon>
        <taxon>Betaherpesvirinae</taxon>
        <taxon>Cytomegalovirus</taxon>
        <taxon>Cytomegalovirus aotinebeta1</taxon>
    </lineage>
</organism>
<keyword evidence="1" id="KW-1133">Transmembrane helix</keyword>
<keyword evidence="3" id="KW-1185">Reference proteome</keyword>
<proteinExistence type="predicted"/>
<feature type="transmembrane region" description="Helical" evidence="1">
    <location>
        <begin position="76"/>
        <end position="103"/>
    </location>
</feature>
<dbReference type="Proteomes" id="UP000113968">
    <property type="component" value="Segment"/>
</dbReference>
<dbReference type="KEGG" id="vg:11464189"/>
<evidence type="ECO:0000256" key="1">
    <source>
        <dbReference type="SAM" id="Phobius"/>
    </source>
</evidence>
<gene>
    <name evidence="2" type="primary">A12</name>
</gene>
<protein>
    <submittedName>
        <fullName evidence="2">Protein A12</fullName>
    </submittedName>
</protein>
<feature type="transmembrane region" description="Helical" evidence="1">
    <location>
        <begin position="49"/>
        <end position="70"/>
    </location>
</feature>
<accession>G8XU85</accession>
<sequence>MATAPDSSDIEVHAQEEDLERDIEQGRVSFRDLGEGEDSDLRRKYPKTVLLLLLVPLLLQLIIMIVATCMNPEKVVIGAISIAVFVISGFITSFILCNALLYGRFFPSCFWSRLGATVL</sequence>
<keyword evidence="1" id="KW-0812">Transmembrane</keyword>
<dbReference type="EMBL" id="FJ483970">
    <property type="protein sequence ID" value="AEV80822.1"/>
    <property type="molecule type" value="Genomic_DNA"/>
</dbReference>
<evidence type="ECO:0000313" key="3">
    <source>
        <dbReference type="Proteomes" id="UP000113968"/>
    </source>
</evidence>
<dbReference type="RefSeq" id="YP_004940036.1">
    <property type="nucleotide sequence ID" value="NC_016447.1"/>
</dbReference>
<evidence type="ECO:0000313" key="2">
    <source>
        <dbReference type="EMBL" id="AEV80822.1"/>
    </source>
</evidence>
<keyword evidence="1" id="KW-0472">Membrane</keyword>
<reference evidence="2" key="1">
    <citation type="submission" date="2011-12" db="EMBL/GenBank/DDBJ databases">
        <title>Comparative genomics of primate cytomegaloviruses.</title>
        <authorList>
            <person name="Davison A.J."/>
            <person name="Holton M."/>
            <person name="Dolan A."/>
            <person name="Dargan D.J."/>
            <person name="Gatherer D."/>
            <person name="Hayward G.S."/>
        </authorList>
    </citation>
    <scope>NUCLEOTIDE SEQUENCE [LARGE SCALE GENOMIC DNA]</scope>
    <source>
        <strain evidence="2">S34E</strain>
    </source>
</reference>
<dbReference type="GeneID" id="11464189"/>
<name>G8XU85_9BETA</name>